<dbReference type="GO" id="GO:0004016">
    <property type="term" value="F:adenylate cyclase activity"/>
    <property type="evidence" value="ECO:0007669"/>
    <property type="project" value="TreeGrafter"/>
</dbReference>
<dbReference type="InterPro" id="IPR029787">
    <property type="entry name" value="Nucleotide_cyclase"/>
</dbReference>
<dbReference type="GO" id="GO:0009190">
    <property type="term" value="P:cyclic nucleotide biosynthetic process"/>
    <property type="evidence" value="ECO:0007669"/>
    <property type="project" value="InterPro"/>
</dbReference>
<dbReference type="GO" id="GO:0005737">
    <property type="term" value="C:cytoplasm"/>
    <property type="evidence" value="ECO:0007669"/>
    <property type="project" value="TreeGrafter"/>
</dbReference>
<dbReference type="Gene3D" id="1.25.40.10">
    <property type="entry name" value="Tetratricopeptide repeat domain"/>
    <property type="match status" value="2"/>
</dbReference>
<dbReference type="SUPFAM" id="SSF55073">
    <property type="entry name" value="Nucleotide cyclase"/>
    <property type="match status" value="1"/>
</dbReference>
<keyword evidence="1" id="KW-0547">Nucleotide-binding</keyword>
<dbReference type="OrthoDB" id="9785312at2"/>
<dbReference type="AlphaFoldDB" id="A0A0R3L2C0"/>
<dbReference type="Gene3D" id="1.10.150.50">
    <property type="entry name" value="Transcription Factor, Ets-1"/>
    <property type="match status" value="1"/>
</dbReference>
<proteinExistence type="predicted"/>
<dbReference type="Gene3D" id="3.30.70.1230">
    <property type="entry name" value="Nucleotide cyclase"/>
    <property type="match status" value="1"/>
</dbReference>
<dbReference type="Gene3D" id="3.40.50.300">
    <property type="entry name" value="P-loop containing nucleotide triphosphate hydrolases"/>
    <property type="match status" value="1"/>
</dbReference>
<dbReference type="CDD" id="cd07302">
    <property type="entry name" value="CHD"/>
    <property type="match status" value="1"/>
</dbReference>
<dbReference type="InterPro" id="IPR011990">
    <property type="entry name" value="TPR-like_helical_dom_sf"/>
</dbReference>
<evidence type="ECO:0000313" key="5">
    <source>
        <dbReference type="EMBL" id="KRR01969.1"/>
    </source>
</evidence>
<dbReference type="SMART" id="SM00044">
    <property type="entry name" value="CYCc"/>
    <property type="match status" value="1"/>
</dbReference>
<feature type="domain" description="SAM" evidence="3">
    <location>
        <begin position="1"/>
        <end position="61"/>
    </location>
</feature>
<evidence type="ECO:0000256" key="1">
    <source>
        <dbReference type="ARBA" id="ARBA00022741"/>
    </source>
</evidence>
<dbReference type="SUPFAM" id="SSF48452">
    <property type="entry name" value="TPR-like"/>
    <property type="match status" value="2"/>
</dbReference>
<dbReference type="InterPro" id="IPR041664">
    <property type="entry name" value="AAA_16"/>
</dbReference>
<evidence type="ECO:0000313" key="6">
    <source>
        <dbReference type="Proteomes" id="UP000050863"/>
    </source>
</evidence>
<evidence type="ECO:0000256" key="2">
    <source>
        <dbReference type="ARBA" id="ARBA00022840"/>
    </source>
</evidence>
<dbReference type="GO" id="GO:0005524">
    <property type="term" value="F:ATP binding"/>
    <property type="evidence" value="ECO:0007669"/>
    <property type="project" value="UniProtKB-KW"/>
</dbReference>
<feature type="domain" description="Guanylate cyclase" evidence="4">
    <location>
        <begin position="89"/>
        <end position="218"/>
    </location>
</feature>
<dbReference type="SUPFAM" id="SSF52540">
    <property type="entry name" value="P-loop containing nucleoside triphosphate hydrolases"/>
    <property type="match status" value="1"/>
</dbReference>
<gene>
    <name evidence="5" type="ORF">CQ12_14950</name>
</gene>
<dbReference type="InterPro" id="IPR001054">
    <property type="entry name" value="A/G_cyclase"/>
</dbReference>
<protein>
    <recommendedName>
        <fullName evidence="7">Adenylate cyclase</fullName>
    </recommendedName>
</protein>
<dbReference type="STRING" id="280332.CQ12_14950"/>
<dbReference type="PROSITE" id="PS50125">
    <property type="entry name" value="GUANYLATE_CYCLASE_2"/>
    <property type="match status" value="1"/>
</dbReference>
<dbReference type="PROSITE" id="PS50105">
    <property type="entry name" value="SAM_DOMAIN"/>
    <property type="match status" value="1"/>
</dbReference>
<dbReference type="Pfam" id="PF13191">
    <property type="entry name" value="AAA_16"/>
    <property type="match status" value="1"/>
</dbReference>
<evidence type="ECO:0000259" key="3">
    <source>
        <dbReference type="PROSITE" id="PS50105"/>
    </source>
</evidence>
<dbReference type="GO" id="GO:0035556">
    <property type="term" value="P:intracellular signal transduction"/>
    <property type="evidence" value="ECO:0007669"/>
    <property type="project" value="InterPro"/>
</dbReference>
<evidence type="ECO:0008006" key="7">
    <source>
        <dbReference type="Google" id="ProtNLM"/>
    </source>
</evidence>
<dbReference type="InterPro" id="IPR013761">
    <property type="entry name" value="SAM/pointed_sf"/>
</dbReference>
<dbReference type="InterPro" id="IPR027417">
    <property type="entry name" value="P-loop_NTPase"/>
</dbReference>
<dbReference type="PANTHER" id="PTHR16305">
    <property type="entry name" value="TESTICULAR SOLUBLE ADENYLYL CYCLASE"/>
    <property type="match status" value="1"/>
</dbReference>
<accession>A0A0R3L2C0</accession>
<dbReference type="SUPFAM" id="SSF47769">
    <property type="entry name" value="SAM/Pointed domain"/>
    <property type="match status" value="1"/>
</dbReference>
<dbReference type="Pfam" id="PF07647">
    <property type="entry name" value="SAM_2"/>
    <property type="match status" value="1"/>
</dbReference>
<dbReference type="Pfam" id="PF00211">
    <property type="entry name" value="Guanylate_cyc"/>
    <property type="match status" value="1"/>
</dbReference>
<sequence>MDISAWLRGLGLERYDQAFRENAIDEAILPKLTAEDLRDLGVTAVGHRRILLDAIAALRTETFRDTTKHSVEPDRSAGKAPEAERRQLTVMFVDLIGSTALSARLDPEELRDIIGSYHRRCAEVITGSGGFVAKYLGDGVLAYFGYPQAHEEDAERAVRSGLALIEAVAKLDAGQGSSLRVRVGIATGLVVVGDLLGEGAAQEQAVIGETPNLAARLQGLAEPNSVVIADNTRRLLGGLFDYCDLGTLPIAGIHYPVHVWRVVGASLVGSRFEALRAASTPLIGREEEIALLTRRWEQAKAGDGSVVLIVGEPGIGKSRIAQTLLEQLGNEPHTRLRYFCSPHHQHSAFYPSITQLEQAAGFRREDTAETRLDKLIAVLALANQELSEAVPLLADLLSIPTGDRYPPLNFTPQKRKEKTLQVQLAQVEGLAARQPLLMLWEDVHWSDPTTLESLDLLIDGAATLQALIIITFRPEFTPPWIGRPQVTLLSLSRLPPRHRAEMIAHVTGGKTLPTEIADQIIDRTDGVPLFIEELTKSVVESGLMTDAGDHYCVAGPVLPLAIPTTLQASLLARLDRLAPTREVAQIAAALGRQFSHELISAVAEMPQPRLEGALEQLMRAELVFRRGMPPDATYTFKHALVQDAAYSTLLRPRRQQLHGRIATTLERQFPEIAAAQPELMAQHCAGAGLVEKAIEYWDKAGRLAVQRSTMAEAAAHFGKALELLASLPKNPQRQSSELSLQLALAGALVAAKGWASSQAGEAYARARELCREAPEGSQLAIALGGAWSFLHNRAEFRAARQLADELAVLSENRNDSDTKLMAHRNLGISHLFRSDLSRALDHLKQALNLYDPAEHRPPRLAPHDIRVICESFVAWTLLLLGQADQALAQSRHALAWARELSQPYTLAFALHVNCIFHQLRGDGAILAERAEELVTLATDHGFPHFVGTGTCFRGWAMLALGGSIEEAISRMQWGLAAKRATGAEIKVPYYLGLLAAAHRRANRSAEAISLLDEALKVVERTDERWYEAELYRLMAEALITKSDRHDAERWLCRALRTAQNQGARLWELRVATSLTRLWYDQGKRTDAHDLLAPIYHCFTEGFDTPDLKEATALLAELA</sequence>
<keyword evidence="6" id="KW-1185">Reference proteome</keyword>
<dbReference type="InterPro" id="IPR001660">
    <property type="entry name" value="SAM"/>
</dbReference>
<dbReference type="InterPro" id="IPR019734">
    <property type="entry name" value="TPR_rpt"/>
</dbReference>
<dbReference type="RefSeq" id="WP_057838216.1">
    <property type="nucleotide sequence ID" value="NZ_LLXZ01000160.1"/>
</dbReference>
<dbReference type="PANTHER" id="PTHR16305:SF28">
    <property type="entry name" value="GUANYLATE CYCLASE DOMAIN-CONTAINING PROTEIN"/>
    <property type="match status" value="1"/>
</dbReference>
<dbReference type="SMART" id="SM00454">
    <property type="entry name" value="SAM"/>
    <property type="match status" value="1"/>
</dbReference>
<evidence type="ECO:0000259" key="4">
    <source>
        <dbReference type="PROSITE" id="PS50125"/>
    </source>
</evidence>
<reference evidence="5 6" key="1">
    <citation type="submission" date="2014-03" db="EMBL/GenBank/DDBJ databases">
        <title>Bradyrhizobium valentinum sp. nov., isolated from effective nodules of Lupinus mariae-josephae, a lupine endemic of basic-lime soils in Eastern Spain.</title>
        <authorList>
            <person name="Duran D."/>
            <person name="Rey L."/>
            <person name="Navarro A."/>
            <person name="Busquets A."/>
            <person name="Imperial J."/>
            <person name="Ruiz-Argueso T."/>
        </authorList>
    </citation>
    <scope>NUCLEOTIDE SEQUENCE [LARGE SCALE GENOMIC DNA]</scope>
    <source>
        <strain evidence="5 6">PAC68</strain>
    </source>
</reference>
<dbReference type="SMART" id="SM00028">
    <property type="entry name" value="TPR"/>
    <property type="match status" value="4"/>
</dbReference>
<keyword evidence="2" id="KW-0067">ATP-binding</keyword>
<dbReference type="Proteomes" id="UP000050863">
    <property type="component" value="Unassembled WGS sequence"/>
</dbReference>
<organism evidence="5 6">
    <name type="scientific">Bradyrhizobium jicamae</name>
    <dbReference type="NCBI Taxonomy" id="280332"/>
    <lineage>
        <taxon>Bacteria</taxon>
        <taxon>Pseudomonadati</taxon>
        <taxon>Pseudomonadota</taxon>
        <taxon>Alphaproteobacteria</taxon>
        <taxon>Hyphomicrobiales</taxon>
        <taxon>Nitrobacteraceae</taxon>
        <taxon>Bradyrhizobium</taxon>
    </lineage>
</organism>
<dbReference type="CDD" id="cd09487">
    <property type="entry name" value="SAM_superfamily"/>
    <property type="match status" value="1"/>
</dbReference>
<comment type="caution">
    <text evidence="5">The sequence shown here is derived from an EMBL/GenBank/DDBJ whole genome shotgun (WGS) entry which is preliminary data.</text>
</comment>
<dbReference type="EMBL" id="LLXZ01000160">
    <property type="protein sequence ID" value="KRR01969.1"/>
    <property type="molecule type" value="Genomic_DNA"/>
</dbReference>
<name>A0A0R3L2C0_9BRAD</name>